<proteinExistence type="predicted"/>
<dbReference type="SUPFAM" id="SSF47413">
    <property type="entry name" value="lambda repressor-like DNA-binding domains"/>
    <property type="match status" value="1"/>
</dbReference>
<gene>
    <name evidence="3" type="ORF">SNE25_10000</name>
</gene>
<organism evidence="3 4">
    <name type="scientific">Mucilaginibacter sabulilitoris</name>
    <dbReference type="NCBI Taxonomy" id="1173583"/>
    <lineage>
        <taxon>Bacteria</taxon>
        <taxon>Pseudomonadati</taxon>
        <taxon>Bacteroidota</taxon>
        <taxon>Sphingobacteriia</taxon>
        <taxon>Sphingobacteriales</taxon>
        <taxon>Sphingobacteriaceae</taxon>
        <taxon>Mucilaginibacter</taxon>
    </lineage>
</organism>
<dbReference type="PANTHER" id="PTHR46558">
    <property type="entry name" value="TRACRIPTIONAL REGULATORY PROTEIN-RELATED-RELATED"/>
    <property type="match status" value="1"/>
</dbReference>
<sequence length="112" mass="12564">MNIGKIIAGLRGTKGWSQSDLASKSGVSRVMIGKYEREEAVPSIEAAKKIAEAFEVSLDYLAGEGINDQFDKKTIQRMRDIEDLNPAIKEKLFFLIDTILRDTKTQKTYAHT</sequence>
<dbReference type="InterPro" id="IPR010982">
    <property type="entry name" value="Lambda_DNA-bd_dom_sf"/>
</dbReference>
<dbReference type="Gene3D" id="1.10.260.40">
    <property type="entry name" value="lambda repressor-like DNA-binding domains"/>
    <property type="match status" value="1"/>
</dbReference>
<dbReference type="CDD" id="cd00093">
    <property type="entry name" value="HTH_XRE"/>
    <property type="match status" value="1"/>
</dbReference>
<evidence type="ECO:0000313" key="3">
    <source>
        <dbReference type="EMBL" id="WPU95849.1"/>
    </source>
</evidence>
<dbReference type="SMART" id="SM00530">
    <property type="entry name" value="HTH_XRE"/>
    <property type="match status" value="1"/>
</dbReference>
<dbReference type="PROSITE" id="PS50943">
    <property type="entry name" value="HTH_CROC1"/>
    <property type="match status" value="1"/>
</dbReference>
<accession>A0ABZ0TRV5</accession>
<keyword evidence="4" id="KW-1185">Reference proteome</keyword>
<feature type="domain" description="HTH cro/C1-type" evidence="2">
    <location>
        <begin position="7"/>
        <end position="61"/>
    </location>
</feature>
<reference evidence="3 4" key="1">
    <citation type="submission" date="2023-11" db="EMBL/GenBank/DDBJ databases">
        <title>Analysis of the Genomes of Mucilaginibacter gossypii cycad 4 and M. sabulilitoris SNA2: microbes with the potential for plant growth promotion.</title>
        <authorList>
            <person name="Hirsch A.M."/>
            <person name="Humm E."/>
            <person name="Rubbi M."/>
            <person name="Del Vecchio G."/>
            <person name="Ha S.M."/>
            <person name="Pellegrini M."/>
            <person name="Gunsalus R.P."/>
        </authorList>
    </citation>
    <scope>NUCLEOTIDE SEQUENCE [LARGE SCALE GENOMIC DNA]</scope>
    <source>
        <strain evidence="3 4">SNA2</strain>
    </source>
</reference>
<dbReference type="NCBIfam" id="NF041951">
    <property type="entry name" value="phage_RstR"/>
    <property type="match status" value="1"/>
</dbReference>
<dbReference type="InterPro" id="IPR049639">
    <property type="entry name" value="RstR"/>
</dbReference>
<dbReference type="Pfam" id="PF01381">
    <property type="entry name" value="HTH_3"/>
    <property type="match status" value="1"/>
</dbReference>
<protein>
    <submittedName>
        <fullName evidence="3">Helix-turn-helix transcriptional regulator</fullName>
    </submittedName>
</protein>
<dbReference type="PANTHER" id="PTHR46558:SF11">
    <property type="entry name" value="HTH-TYPE TRANSCRIPTIONAL REGULATOR XRE"/>
    <property type="match status" value="1"/>
</dbReference>
<dbReference type="RefSeq" id="WP_321564954.1">
    <property type="nucleotide sequence ID" value="NZ_CP139558.1"/>
</dbReference>
<dbReference type="Proteomes" id="UP001324380">
    <property type="component" value="Chromosome"/>
</dbReference>
<name>A0ABZ0TRV5_9SPHI</name>
<evidence type="ECO:0000256" key="1">
    <source>
        <dbReference type="ARBA" id="ARBA00023125"/>
    </source>
</evidence>
<dbReference type="InterPro" id="IPR001387">
    <property type="entry name" value="Cro/C1-type_HTH"/>
</dbReference>
<evidence type="ECO:0000313" key="4">
    <source>
        <dbReference type="Proteomes" id="UP001324380"/>
    </source>
</evidence>
<keyword evidence="1" id="KW-0238">DNA-binding</keyword>
<dbReference type="EMBL" id="CP139558">
    <property type="protein sequence ID" value="WPU95849.1"/>
    <property type="molecule type" value="Genomic_DNA"/>
</dbReference>
<evidence type="ECO:0000259" key="2">
    <source>
        <dbReference type="PROSITE" id="PS50943"/>
    </source>
</evidence>